<sequence>MSGAMRRATEADRAALLDYLEPRAPTSMFLLSNLADYGFDRAHRNAMRYWIAEEGSAVTGVVGLTEAGTLMPQLPPDLIEAAAKAVDGETIGLLLGPTEQVTPLRAAIGLAGAKTQMVDDEPQLVLDMADLKIPDTPGHLQKLETAPRDMLIEWRVGYEIEALKTDPAKAEEIGTRDIDNWIERDSHRVLIVDGAPVSMTGFNSMLPDIVQVGGVWTPHALRRRGYASRAVALHLEEMRKSGVGRATLFAASEDAARVYMNLGFRLIGRYTICLFAEPERADV</sequence>
<dbReference type="GO" id="GO:0016747">
    <property type="term" value="F:acyltransferase activity, transferring groups other than amino-acyl groups"/>
    <property type="evidence" value="ECO:0007669"/>
    <property type="project" value="InterPro"/>
</dbReference>
<keyword evidence="3" id="KW-1185">Reference proteome</keyword>
<dbReference type="InterPro" id="IPR000182">
    <property type="entry name" value="GNAT_dom"/>
</dbReference>
<protein>
    <recommendedName>
        <fullName evidence="1">N-acetyltransferase domain-containing protein</fullName>
    </recommendedName>
</protein>
<accession>A0A238LAX3</accession>
<dbReference type="OrthoDB" id="7365268at2"/>
<evidence type="ECO:0000313" key="2">
    <source>
        <dbReference type="EMBL" id="SMY06829.1"/>
    </source>
</evidence>
<feature type="domain" description="N-acetyltransferase" evidence="1">
    <location>
        <begin position="138"/>
        <end position="283"/>
    </location>
</feature>
<name>A0A238LAX3_9RHOB</name>
<dbReference type="PROSITE" id="PS51186">
    <property type="entry name" value="GNAT"/>
    <property type="match status" value="1"/>
</dbReference>
<organism evidence="2 3">
    <name type="scientific">Flavimaricola marinus</name>
    <dbReference type="NCBI Taxonomy" id="1819565"/>
    <lineage>
        <taxon>Bacteria</taxon>
        <taxon>Pseudomonadati</taxon>
        <taxon>Pseudomonadota</taxon>
        <taxon>Alphaproteobacteria</taxon>
        <taxon>Rhodobacterales</taxon>
        <taxon>Paracoccaceae</taxon>
        <taxon>Flavimaricola</taxon>
    </lineage>
</organism>
<proteinExistence type="predicted"/>
<dbReference type="RefSeq" id="WP_133064976.1">
    <property type="nucleotide sequence ID" value="NZ_FXZK01000001.1"/>
</dbReference>
<gene>
    <name evidence="2" type="ORF">LOM8899_00959</name>
</gene>
<dbReference type="SUPFAM" id="SSF55729">
    <property type="entry name" value="Acyl-CoA N-acyltransferases (Nat)"/>
    <property type="match status" value="1"/>
</dbReference>
<evidence type="ECO:0000259" key="1">
    <source>
        <dbReference type="PROSITE" id="PS51186"/>
    </source>
</evidence>
<dbReference type="Proteomes" id="UP000201613">
    <property type="component" value="Unassembled WGS sequence"/>
</dbReference>
<reference evidence="2 3" key="1">
    <citation type="submission" date="2017-05" db="EMBL/GenBank/DDBJ databases">
        <authorList>
            <person name="Song R."/>
            <person name="Chenine A.L."/>
            <person name="Ruprecht R.M."/>
        </authorList>
    </citation>
    <scope>NUCLEOTIDE SEQUENCE [LARGE SCALE GENOMIC DNA]</scope>
    <source>
        <strain evidence="2 3">CECT 8899</strain>
    </source>
</reference>
<dbReference type="InterPro" id="IPR016181">
    <property type="entry name" value="Acyl_CoA_acyltransferase"/>
</dbReference>
<dbReference type="Pfam" id="PF00583">
    <property type="entry name" value="Acetyltransf_1"/>
    <property type="match status" value="1"/>
</dbReference>
<dbReference type="AlphaFoldDB" id="A0A238LAX3"/>
<dbReference type="Gene3D" id="3.40.630.30">
    <property type="match status" value="1"/>
</dbReference>
<dbReference type="EMBL" id="FXZK01000001">
    <property type="protein sequence ID" value="SMY06829.1"/>
    <property type="molecule type" value="Genomic_DNA"/>
</dbReference>
<evidence type="ECO:0000313" key="3">
    <source>
        <dbReference type="Proteomes" id="UP000201613"/>
    </source>
</evidence>